<protein>
    <submittedName>
        <fullName evidence="2">Uncharacterized protein</fullName>
    </submittedName>
</protein>
<name>A0A4U6T4V5_SETVI</name>
<keyword evidence="3" id="KW-1185">Reference proteome</keyword>
<evidence type="ECO:0000313" key="2">
    <source>
        <dbReference type="EMBL" id="TKV96121.1"/>
    </source>
</evidence>
<sequence length="71" mass="8048">MPSCERSCGVGGDGAGRRPRRSSSVCPPDSPRKEEWPAAGSRKHLRSTPKLQKWNSWIYLKNLRSLRRLLS</sequence>
<proteinExistence type="predicted"/>
<dbReference type="AlphaFoldDB" id="A0A4U6T4V5"/>
<gene>
    <name evidence="2" type="ORF">SEVIR_9G408800v2</name>
</gene>
<dbReference type="Proteomes" id="UP000298652">
    <property type="component" value="Chromosome 9"/>
</dbReference>
<dbReference type="EMBL" id="CM016560">
    <property type="protein sequence ID" value="TKV96121.1"/>
    <property type="molecule type" value="Genomic_DNA"/>
</dbReference>
<evidence type="ECO:0000256" key="1">
    <source>
        <dbReference type="SAM" id="MobiDB-lite"/>
    </source>
</evidence>
<accession>A0A4U6T4V5</accession>
<evidence type="ECO:0000313" key="3">
    <source>
        <dbReference type="Proteomes" id="UP000298652"/>
    </source>
</evidence>
<reference evidence="2" key="1">
    <citation type="submission" date="2019-03" db="EMBL/GenBank/DDBJ databases">
        <title>WGS assembly of Setaria viridis.</title>
        <authorList>
            <person name="Huang P."/>
            <person name="Jenkins J."/>
            <person name="Grimwood J."/>
            <person name="Barry K."/>
            <person name="Healey A."/>
            <person name="Mamidi S."/>
            <person name="Sreedasyam A."/>
            <person name="Shu S."/>
            <person name="Feldman M."/>
            <person name="Wu J."/>
            <person name="Yu Y."/>
            <person name="Chen C."/>
            <person name="Johnson J."/>
            <person name="Rokhsar D."/>
            <person name="Baxter I."/>
            <person name="Schmutz J."/>
            <person name="Brutnell T."/>
            <person name="Kellogg E."/>
        </authorList>
    </citation>
    <scope>NUCLEOTIDE SEQUENCE [LARGE SCALE GENOMIC DNA]</scope>
</reference>
<dbReference type="Gramene" id="TKV96121">
    <property type="protein sequence ID" value="TKV96121"/>
    <property type="gene ID" value="SEVIR_9G408800v2"/>
</dbReference>
<organism evidence="2 3">
    <name type="scientific">Setaria viridis</name>
    <name type="common">Green bristlegrass</name>
    <name type="synonym">Setaria italica subsp. viridis</name>
    <dbReference type="NCBI Taxonomy" id="4556"/>
    <lineage>
        <taxon>Eukaryota</taxon>
        <taxon>Viridiplantae</taxon>
        <taxon>Streptophyta</taxon>
        <taxon>Embryophyta</taxon>
        <taxon>Tracheophyta</taxon>
        <taxon>Spermatophyta</taxon>
        <taxon>Magnoliopsida</taxon>
        <taxon>Liliopsida</taxon>
        <taxon>Poales</taxon>
        <taxon>Poaceae</taxon>
        <taxon>PACMAD clade</taxon>
        <taxon>Panicoideae</taxon>
        <taxon>Panicodae</taxon>
        <taxon>Paniceae</taxon>
        <taxon>Cenchrinae</taxon>
        <taxon>Setaria</taxon>
    </lineage>
</organism>
<feature type="region of interest" description="Disordered" evidence="1">
    <location>
        <begin position="1"/>
        <end position="47"/>
    </location>
</feature>